<dbReference type="Proteomes" id="UP000034292">
    <property type="component" value="Unassembled WGS sequence"/>
</dbReference>
<evidence type="ECO:0000256" key="2">
    <source>
        <dbReference type="ARBA" id="ARBA00022729"/>
    </source>
</evidence>
<keyword evidence="3" id="KW-1133">Transmembrane helix</keyword>
<organism evidence="5 6">
    <name type="scientific">Candidatus Curtissbacteria bacterium GW2011_GWA1_40_9</name>
    <dbReference type="NCBI Taxonomy" id="1618408"/>
    <lineage>
        <taxon>Bacteria</taxon>
        <taxon>Candidatus Curtissiibacteriota</taxon>
    </lineage>
</organism>
<dbReference type="Pfam" id="PF01522">
    <property type="entry name" value="Polysacc_deac_1"/>
    <property type="match status" value="1"/>
</dbReference>
<dbReference type="PANTHER" id="PTHR34216:SF3">
    <property type="entry name" value="POLY-BETA-1,6-N-ACETYL-D-GLUCOSAMINE N-DEACETYLASE"/>
    <property type="match status" value="1"/>
</dbReference>
<comment type="caution">
    <text evidence="5">The sequence shown here is derived from an EMBL/GenBank/DDBJ whole genome shotgun (WGS) entry which is preliminary data.</text>
</comment>
<dbReference type="Gene3D" id="3.20.20.370">
    <property type="entry name" value="Glycoside hydrolase/deacetylase"/>
    <property type="match status" value="1"/>
</dbReference>
<dbReference type="STRING" id="1618408.UU23_C0004G0051"/>
<dbReference type="GO" id="GO:0005975">
    <property type="term" value="P:carbohydrate metabolic process"/>
    <property type="evidence" value="ECO:0007669"/>
    <property type="project" value="InterPro"/>
</dbReference>
<dbReference type="EMBL" id="LBZV01000004">
    <property type="protein sequence ID" value="KKR78069.1"/>
    <property type="molecule type" value="Genomic_DNA"/>
</dbReference>
<accession>A0A0G0TM24</accession>
<reference evidence="5 6" key="1">
    <citation type="journal article" date="2015" name="Nature">
        <title>rRNA introns, odd ribosomes, and small enigmatic genomes across a large radiation of phyla.</title>
        <authorList>
            <person name="Brown C.T."/>
            <person name="Hug L.A."/>
            <person name="Thomas B.C."/>
            <person name="Sharon I."/>
            <person name="Castelle C.J."/>
            <person name="Singh A."/>
            <person name="Wilkins M.J."/>
            <person name="Williams K.H."/>
            <person name="Banfield J.F."/>
        </authorList>
    </citation>
    <scope>NUCLEOTIDE SEQUENCE [LARGE SCALE GENOMIC DNA]</scope>
</reference>
<dbReference type="GO" id="GO:0005576">
    <property type="term" value="C:extracellular region"/>
    <property type="evidence" value="ECO:0007669"/>
    <property type="project" value="UniProtKB-SubCell"/>
</dbReference>
<keyword evidence="3" id="KW-0472">Membrane</keyword>
<evidence type="ECO:0000259" key="4">
    <source>
        <dbReference type="PROSITE" id="PS51677"/>
    </source>
</evidence>
<dbReference type="InterPro" id="IPR051398">
    <property type="entry name" value="Polysacch_Deacetylase"/>
</dbReference>
<feature type="domain" description="NodB homology" evidence="4">
    <location>
        <begin position="122"/>
        <end position="282"/>
    </location>
</feature>
<dbReference type="InterPro" id="IPR002509">
    <property type="entry name" value="NODB_dom"/>
</dbReference>
<evidence type="ECO:0000256" key="3">
    <source>
        <dbReference type="SAM" id="Phobius"/>
    </source>
</evidence>
<evidence type="ECO:0000313" key="6">
    <source>
        <dbReference type="Proteomes" id="UP000034292"/>
    </source>
</evidence>
<protein>
    <submittedName>
        <fullName evidence="5">Polysaccharide deacetylase</fullName>
    </submittedName>
</protein>
<comment type="subcellular location">
    <subcellularLocation>
        <location evidence="1">Secreted</location>
    </subcellularLocation>
</comment>
<dbReference type="CDD" id="cd10918">
    <property type="entry name" value="CE4_NodB_like_5s_6s"/>
    <property type="match status" value="1"/>
</dbReference>
<proteinExistence type="predicted"/>
<dbReference type="GO" id="GO:0016810">
    <property type="term" value="F:hydrolase activity, acting on carbon-nitrogen (but not peptide) bonds"/>
    <property type="evidence" value="ECO:0007669"/>
    <property type="project" value="InterPro"/>
</dbReference>
<gene>
    <name evidence="5" type="ORF">UU23_C0004G0051</name>
</gene>
<dbReference type="AlphaFoldDB" id="A0A0G0TM24"/>
<evidence type="ECO:0000256" key="1">
    <source>
        <dbReference type="ARBA" id="ARBA00004613"/>
    </source>
</evidence>
<dbReference type="PANTHER" id="PTHR34216">
    <property type="match status" value="1"/>
</dbReference>
<keyword evidence="2" id="KW-0732">Signal</keyword>
<dbReference type="SUPFAM" id="SSF88713">
    <property type="entry name" value="Glycoside hydrolase/deacetylase"/>
    <property type="match status" value="1"/>
</dbReference>
<dbReference type="InterPro" id="IPR011330">
    <property type="entry name" value="Glyco_hydro/deAcase_b/a-brl"/>
</dbReference>
<sequence>MRQKIKRRKFTDVVYFSLALLAIESVIYFFEAFTSPKVSFAQEQEATQPAVTAPQLQSFKLPILIYHYVEYVTDERDTIRQSLNITPNIFEQQIKTLKDAGYTTITPSQIEKIEKGRLKIEKPVILSFDDGYRDFYTDVFPILKKYNIKAVAYVNPGLLDKLNYMYWDEVKEIAKSGYVEIGAHSMSHRSLSSIDEKSAEWEVRESKAMLEKQLNIPVTSFAYPFGHFNNQTIEFVKSAGFTSAITTDEGTNEDTKEKFTLKRIHPGSRIGLDLINKMYLIN</sequence>
<feature type="transmembrane region" description="Helical" evidence="3">
    <location>
        <begin position="12"/>
        <end position="30"/>
    </location>
</feature>
<evidence type="ECO:0000313" key="5">
    <source>
        <dbReference type="EMBL" id="KKR78069.1"/>
    </source>
</evidence>
<keyword evidence="3" id="KW-0812">Transmembrane</keyword>
<name>A0A0G0TM24_9BACT</name>
<dbReference type="PROSITE" id="PS51677">
    <property type="entry name" value="NODB"/>
    <property type="match status" value="1"/>
</dbReference>